<evidence type="ECO:0000256" key="5">
    <source>
        <dbReference type="ARBA" id="ARBA00022670"/>
    </source>
</evidence>
<dbReference type="Pfam" id="PF00883">
    <property type="entry name" value="Peptidase_M17"/>
    <property type="match status" value="1"/>
</dbReference>
<dbReference type="GO" id="GO:0005737">
    <property type="term" value="C:cytoplasm"/>
    <property type="evidence" value="ECO:0007669"/>
    <property type="project" value="UniProtKB-SubCell"/>
</dbReference>
<dbReference type="InterPro" id="IPR008283">
    <property type="entry name" value="Peptidase_M17_N"/>
</dbReference>
<feature type="active site" evidence="8">
    <location>
        <position position="264"/>
    </location>
</feature>
<dbReference type="GO" id="GO:0006508">
    <property type="term" value="P:proteolysis"/>
    <property type="evidence" value="ECO:0007669"/>
    <property type="project" value="UniProtKB-KW"/>
</dbReference>
<feature type="binding site" evidence="8">
    <location>
        <position position="275"/>
    </location>
    <ligand>
        <name>Mn(2+)</name>
        <dbReference type="ChEBI" id="CHEBI:29035"/>
        <label>2</label>
    </ligand>
</feature>
<evidence type="ECO:0000259" key="9">
    <source>
        <dbReference type="PROSITE" id="PS00631"/>
    </source>
</evidence>
<feature type="domain" description="Cytosol aminopeptidase" evidence="9">
    <location>
        <begin position="332"/>
        <end position="339"/>
    </location>
</feature>
<keyword evidence="6 8" id="KW-0378">Hydrolase</keyword>
<feature type="active site" evidence="8">
    <location>
        <position position="338"/>
    </location>
</feature>
<dbReference type="InterPro" id="IPR011356">
    <property type="entry name" value="Leucine_aapep/pepB"/>
</dbReference>
<dbReference type="EC" id="3.4.11.10" evidence="8"/>
<keyword evidence="8" id="KW-0963">Cytoplasm</keyword>
<dbReference type="InterPro" id="IPR043472">
    <property type="entry name" value="Macro_dom-like"/>
</dbReference>
<sequence length="483" mass="52763">MNYGLTSKPSLSASECLVLGIFSDTEPTDFALNIDKEHHGLLLKLIRKATEPGDLLWHHNSEGSVLIIQCGEKEKFNPNQLQKRLTEVIGALIKHRINSATLYIPQIMGYSPDQQLEQMIVLIDNQRYQLLDFKKKKVQPHQLETITFYLPNASEHGIKLGKAIASGVELTRHLANMPANICTPTYLGEQAFLLAKEFPQEISCKVMGPEEMREMGMETLLAVAQGSAQPPKLIDIHYQGAGNNPPIILVGKGITFDSGGLSIKPANAMDEMKYDMSGAASVLGAIKACALLKLPINVIGLIASAENMVSSTSVKSGDIVTSMSGQTVEIINTDAEGRLVLADALTYAERYKPEFVIDVATLTGGIIVALGTVASGFMTQDEELAQLIEKAAKESNDRVWRMPLDDAYQDALESPLADMINAGFDRTASSVTAACFLSRFTENYRWAHIDIAGTAWIFGKNRNATGRPVPLLIQILRYAANSR</sequence>
<feature type="binding site" evidence="8">
    <location>
        <position position="334"/>
    </location>
    <ligand>
        <name>Mn(2+)</name>
        <dbReference type="ChEBI" id="CHEBI:29035"/>
        <label>1</label>
    </ligand>
</feature>
<evidence type="ECO:0000256" key="8">
    <source>
        <dbReference type="HAMAP-Rule" id="MF_00181"/>
    </source>
</evidence>
<keyword evidence="4 8" id="KW-0031">Aminopeptidase</keyword>
<dbReference type="STRING" id="28087.Lsai_0663"/>
<comment type="cofactor">
    <cofactor evidence="8">
        <name>Mn(2+)</name>
        <dbReference type="ChEBI" id="CHEBI:29035"/>
    </cofactor>
    <text evidence="8">Binds 2 manganese ions per subunit.</text>
</comment>
<evidence type="ECO:0000256" key="3">
    <source>
        <dbReference type="ARBA" id="ARBA00009528"/>
    </source>
</evidence>
<comment type="catalytic activity">
    <reaction evidence="2 8">
        <text>Release of an N-terminal amino acid, preferentially leucine, but not glutamic or aspartic acids.</text>
        <dbReference type="EC" id="3.4.11.10"/>
    </reaction>
</comment>
<organism evidence="10 11">
    <name type="scientific">Legionella sainthelensi</name>
    <dbReference type="NCBI Taxonomy" id="28087"/>
    <lineage>
        <taxon>Bacteria</taxon>
        <taxon>Pseudomonadati</taxon>
        <taxon>Pseudomonadota</taxon>
        <taxon>Gammaproteobacteria</taxon>
        <taxon>Legionellales</taxon>
        <taxon>Legionellaceae</taxon>
        <taxon>Legionella</taxon>
    </lineage>
</organism>
<evidence type="ECO:0000256" key="6">
    <source>
        <dbReference type="ARBA" id="ARBA00022801"/>
    </source>
</evidence>
<dbReference type="SUPFAM" id="SSF53187">
    <property type="entry name" value="Zn-dependent exopeptidases"/>
    <property type="match status" value="1"/>
</dbReference>
<evidence type="ECO:0000256" key="1">
    <source>
        <dbReference type="ARBA" id="ARBA00000135"/>
    </source>
</evidence>
<dbReference type="PROSITE" id="PS00631">
    <property type="entry name" value="CYTOSOL_AP"/>
    <property type="match status" value="1"/>
</dbReference>
<evidence type="ECO:0000313" key="11">
    <source>
        <dbReference type="Proteomes" id="UP000054621"/>
    </source>
</evidence>
<dbReference type="EMBL" id="LNYV01000008">
    <property type="protein sequence ID" value="KTD59113.1"/>
    <property type="molecule type" value="Genomic_DNA"/>
</dbReference>
<dbReference type="EC" id="3.4.11.1" evidence="8"/>
<dbReference type="Gene3D" id="3.40.220.10">
    <property type="entry name" value="Leucine Aminopeptidase, subunit E, domain 1"/>
    <property type="match status" value="1"/>
</dbReference>
<keyword evidence="7 8" id="KW-0464">Manganese</keyword>
<dbReference type="PANTHER" id="PTHR11963:SF23">
    <property type="entry name" value="CYTOSOL AMINOPEPTIDASE"/>
    <property type="match status" value="1"/>
</dbReference>
<dbReference type="AlphaFoldDB" id="A0A0W0YQG5"/>
<dbReference type="PRINTS" id="PR00481">
    <property type="entry name" value="LAMNOPPTDASE"/>
</dbReference>
<protein>
    <recommendedName>
        <fullName evidence="8">Probable cytosol aminopeptidase</fullName>
        <ecNumber evidence="8">3.4.11.1</ecNumber>
    </recommendedName>
    <alternativeName>
        <fullName evidence="8">Leucine aminopeptidase</fullName>
        <shortName evidence="8">LAP</shortName>
        <ecNumber evidence="8">3.4.11.10</ecNumber>
    </alternativeName>
    <alternativeName>
        <fullName evidence="8">Leucyl aminopeptidase</fullName>
    </alternativeName>
</protein>
<dbReference type="GO" id="GO:0070006">
    <property type="term" value="F:metalloaminopeptidase activity"/>
    <property type="evidence" value="ECO:0007669"/>
    <property type="project" value="InterPro"/>
</dbReference>
<evidence type="ECO:0000256" key="4">
    <source>
        <dbReference type="ARBA" id="ARBA00022438"/>
    </source>
</evidence>
<dbReference type="InterPro" id="IPR023042">
    <property type="entry name" value="Peptidase_M17_leu_NH2_pept"/>
</dbReference>
<comment type="subcellular location">
    <subcellularLocation>
        <location evidence="8">Cytoplasm</location>
    </subcellularLocation>
</comment>
<evidence type="ECO:0000256" key="2">
    <source>
        <dbReference type="ARBA" id="ARBA00000967"/>
    </source>
</evidence>
<dbReference type="CDD" id="cd00433">
    <property type="entry name" value="Peptidase_M17"/>
    <property type="match status" value="1"/>
</dbReference>
<keyword evidence="8" id="KW-0479">Metal-binding</keyword>
<feature type="binding site" evidence="8">
    <location>
        <position position="252"/>
    </location>
    <ligand>
        <name>Mn(2+)</name>
        <dbReference type="ChEBI" id="CHEBI:29035"/>
        <label>2</label>
    </ligand>
</feature>
<name>A0A0W0YQG5_9GAMM</name>
<dbReference type="RefSeq" id="WP_027272346.1">
    <property type="nucleotide sequence ID" value="NZ_CAAAJE010000022.1"/>
</dbReference>
<feature type="binding site" evidence="8">
    <location>
        <position position="257"/>
    </location>
    <ligand>
        <name>Mn(2+)</name>
        <dbReference type="ChEBI" id="CHEBI:29035"/>
        <label>2</label>
    </ligand>
</feature>
<dbReference type="GO" id="GO:0030145">
    <property type="term" value="F:manganese ion binding"/>
    <property type="evidence" value="ECO:0007669"/>
    <property type="project" value="UniProtKB-UniRule"/>
</dbReference>
<proteinExistence type="inferred from homology"/>
<keyword evidence="5 8" id="KW-0645">Protease</keyword>
<accession>A0A0W0YQG5</accession>
<feature type="binding site" evidence="8">
    <location>
        <position position="336"/>
    </location>
    <ligand>
        <name>Mn(2+)</name>
        <dbReference type="ChEBI" id="CHEBI:29035"/>
        <label>1</label>
    </ligand>
</feature>
<dbReference type="OrthoDB" id="9809354at2"/>
<comment type="caution">
    <text evidence="10">The sequence shown here is derived from an EMBL/GenBank/DDBJ whole genome shotgun (WGS) entry which is preliminary data.</text>
</comment>
<dbReference type="PATRIC" id="fig|28087.4.peg.709"/>
<comment type="function">
    <text evidence="8">Presumably involved in the processing and regular turnover of intracellular proteins. Catalyzes the removal of unsubstituted N-terminal amino acids from various peptides.</text>
</comment>
<dbReference type="NCBIfam" id="NF002074">
    <property type="entry name" value="PRK00913.1-4"/>
    <property type="match status" value="1"/>
</dbReference>
<dbReference type="InterPro" id="IPR000819">
    <property type="entry name" value="Peptidase_M17_C"/>
</dbReference>
<reference evidence="10 11" key="1">
    <citation type="submission" date="2015-11" db="EMBL/GenBank/DDBJ databases">
        <title>Genomic analysis of 38 Legionella species identifies large and diverse effector repertoires.</title>
        <authorList>
            <person name="Burstein D."/>
            <person name="Amaro F."/>
            <person name="Zusman T."/>
            <person name="Lifshitz Z."/>
            <person name="Cohen O."/>
            <person name="Gilbert J.A."/>
            <person name="Pupko T."/>
            <person name="Shuman H.A."/>
            <person name="Segal G."/>
        </authorList>
    </citation>
    <scope>NUCLEOTIDE SEQUENCE [LARGE SCALE GENOMIC DNA]</scope>
    <source>
        <strain evidence="10 11">Mt.St.Helens-4</strain>
    </source>
</reference>
<comment type="catalytic activity">
    <reaction evidence="1 8">
        <text>Release of an N-terminal amino acid, Xaa-|-Yaa-, in which Xaa is preferably Leu, but may be other amino acids including Pro although not Arg or Lys, and Yaa may be Pro. Amino acid amides and methyl esters are also readily hydrolyzed, but rates on arylamides are exceedingly low.</text>
        <dbReference type="EC" id="3.4.11.1"/>
    </reaction>
</comment>
<dbReference type="Proteomes" id="UP000054621">
    <property type="component" value="Unassembled WGS sequence"/>
</dbReference>
<evidence type="ECO:0000313" key="10">
    <source>
        <dbReference type="EMBL" id="KTD59113.1"/>
    </source>
</evidence>
<dbReference type="PANTHER" id="PTHR11963">
    <property type="entry name" value="LEUCINE AMINOPEPTIDASE-RELATED"/>
    <property type="match status" value="1"/>
</dbReference>
<feature type="binding site" evidence="8">
    <location>
        <position position="336"/>
    </location>
    <ligand>
        <name>Mn(2+)</name>
        <dbReference type="ChEBI" id="CHEBI:29035"/>
        <label>2</label>
    </ligand>
</feature>
<evidence type="ECO:0000256" key="7">
    <source>
        <dbReference type="ARBA" id="ARBA00023211"/>
    </source>
</evidence>
<dbReference type="eggNOG" id="COG0260">
    <property type="taxonomic scope" value="Bacteria"/>
</dbReference>
<dbReference type="SUPFAM" id="SSF52949">
    <property type="entry name" value="Macro domain-like"/>
    <property type="match status" value="1"/>
</dbReference>
<gene>
    <name evidence="8 10" type="primary">pepA</name>
    <name evidence="10" type="ORF">Lsai_0663</name>
</gene>
<feature type="binding site" evidence="8">
    <location>
        <position position="257"/>
    </location>
    <ligand>
        <name>Mn(2+)</name>
        <dbReference type="ChEBI" id="CHEBI:29035"/>
        <label>1</label>
    </ligand>
</feature>
<dbReference type="Pfam" id="PF02789">
    <property type="entry name" value="Peptidase_M17_N"/>
    <property type="match status" value="1"/>
</dbReference>
<dbReference type="Gene3D" id="3.40.630.10">
    <property type="entry name" value="Zn peptidases"/>
    <property type="match status" value="1"/>
</dbReference>
<comment type="similarity">
    <text evidence="3 8">Belongs to the peptidase M17 family.</text>
</comment>
<dbReference type="HAMAP" id="MF_00181">
    <property type="entry name" value="Cytosol_peptidase_M17"/>
    <property type="match status" value="1"/>
</dbReference>